<dbReference type="InterPro" id="IPR011006">
    <property type="entry name" value="CheY-like_superfamily"/>
</dbReference>
<organism evidence="7 8">
    <name type="scientific">Anaerosacchariphilus polymeriproducens</name>
    <dbReference type="NCBI Taxonomy" id="1812858"/>
    <lineage>
        <taxon>Bacteria</taxon>
        <taxon>Bacillati</taxon>
        <taxon>Bacillota</taxon>
        <taxon>Clostridia</taxon>
        <taxon>Lachnospirales</taxon>
        <taxon>Lachnospiraceae</taxon>
        <taxon>Anaerosacchariphilus</taxon>
    </lineage>
</organism>
<comment type="caution">
    <text evidence="7">The sequence shown here is derived from an EMBL/GenBank/DDBJ whole genome shotgun (WGS) entry which is preliminary data.</text>
</comment>
<dbReference type="InterPro" id="IPR052020">
    <property type="entry name" value="Cyclic_di-GMP/3'3'-cGAMP_PDE"/>
</dbReference>
<dbReference type="PROSITE" id="PS51832">
    <property type="entry name" value="HD_GYP"/>
    <property type="match status" value="1"/>
</dbReference>
<dbReference type="Proteomes" id="UP000255036">
    <property type="component" value="Unassembled WGS sequence"/>
</dbReference>
<proteinExistence type="predicted"/>
<dbReference type="InterPro" id="IPR001789">
    <property type="entry name" value="Sig_transdc_resp-reg_receiver"/>
</dbReference>
<protein>
    <recommendedName>
        <fullName evidence="1">Stage 0 sporulation protein A homolog</fullName>
    </recommendedName>
</protein>
<dbReference type="OrthoDB" id="9804747at2"/>
<keyword evidence="8" id="KW-1185">Reference proteome</keyword>
<comment type="function">
    <text evidence="2">May play the central regulatory role in sporulation. It may be an element of the effector pathway responsible for the activation of sporulation genes in response to nutritional stress. Spo0A may act in concert with spo0H (a sigma factor) to control the expression of some genes that are critical to the sporulation process.</text>
</comment>
<gene>
    <name evidence="7" type="ORF">DWV06_11580</name>
</gene>
<feature type="domain" description="Response regulatory" evidence="4">
    <location>
        <begin position="5"/>
        <end position="122"/>
    </location>
</feature>
<dbReference type="InterPro" id="IPR006675">
    <property type="entry name" value="HDIG_dom"/>
</dbReference>
<dbReference type="AlphaFoldDB" id="A0A371ATV7"/>
<dbReference type="EMBL" id="QRCT01000034">
    <property type="protein sequence ID" value="RDU23001.1"/>
    <property type="molecule type" value="Genomic_DNA"/>
</dbReference>
<dbReference type="PANTHER" id="PTHR45228">
    <property type="entry name" value="CYCLIC DI-GMP PHOSPHODIESTERASE TM_0186-RELATED"/>
    <property type="match status" value="1"/>
</dbReference>
<dbReference type="Gene3D" id="1.10.3210.10">
    <property type="entry name" value="Hypothetical protein af1432"/>
    <property type="match status" value="1"/>
</dbReference>
<comment type="caution">
    <text evidence="3">Lacks conserved residue(s) required for the propagation of feature annotation.</text>
</comment>
<evidence type="ECO:0000313" key="7">
    <source>
        <dbReference type="EMBL" id="RDU23001.1"/>
    </source>
</evidence>
<dbReference type="SUPFAM" id="SSF109604">
    <property type="entry name" value="HD-domain/PDEase-like"/>
    <property type="match status" value="1"/>
</dbReference>
<evidence type="ECO:0000256" key="2">
    <source>
        <dbReference type="ARBA" id="ARBA00024867"/>
    </source>
</evidence>
<dbReference type="NCBIfam" id="TIGR00277">
    <property type="entry name" value="HDIG"/>
    <property type="match status" value="1"/>
</dbReference>
<evidence type="ECO:0000256" key="1">
    <source>
        <dbReference type="ARBA" id="ARBA00018672"/>
    </source>
</evidence>
<dbReference type="GO" id="GO:0000160">
    <property type="term" value="P:phosphorelay signal transduction system"/>
    <property type="evidence" value="ECO:0007669"/>
    <property type="project" value="InterPro"/>
</dbReference>
<evidence type="ECO:0000259" key="6">
    <source>
        <dbReference type="PROSITE" id="PS51832"/>
    </source>
</evidence>
<sequence length="332" mass="38251">MTTYKILIVDENIKDMDELEQIVYGLGQNYNFFKTDKFEEALTLLENKKIDILITNYELNQKLGTELISRCKKKSVSTVRILMGNYNNLNVINEEVISGNIFHFLIKPWDTHYVAEIIQQAVIYRENLFISNYNSEEEDKFLKYKQDVLDLQNDVISALMMVIEVSNRELYIHSVQVSRIASMIAEKMKLPKKGIREVKIAGLLHDIGKIAIQDEILNKPGKLNNFEFDVMKEHSYKGSLVLSGLKDMNKISTIVCQHHEKMDGSGYPYGLLGDDILIEARILSVADTFDALVSDRIYHRGISAEMALEILGWNEEGYDQKVIEALKKCYKY</sequence>
<dbReference type="RefSeq" id="WP_115482343.1">
    <property type="nucleotide sequence ID" value="NZ_QRCT01000034.1"/>
</dbReference>
<dbReference type="PANTHER" id="PTHR45228:SF4">
    <property type="entry name" value="LIPOPROTEIN"/>
    <property type="match status" value="1"/>
</dbReference>
<dbReference type="SUPFAM" id="SSF52172">
    <property type="entry name" value="CheY-like"/>
    <property type="match status" value="1"/>
</dbReference>
<feature type="domain" description="HD-GYP" evidence="6">
    <location>
        <begin position="148"/>
        <end position="332"/>
    </location>
</feature>
<evidence type="ECO:0000259" key="4">
    <source>
        <dbReference type="PROSITE" id="PS50110"/>
    </source>
</evidence>
<dbReference type="CDD" id="cd00077">
    <property type="entry name" value="HDc"/>
    <property type="match status" value="1"/>
</dbReference>
<evidence type="ECO:0000313" key="8">
    <source>
        <dbReference type="Proteomes" id="UP000255036"/>
    </source>
</evidence>
<dbReference type="PROSITE" id="PS51831">
    <property type="entry name" value="HD"/>
    <property type="match status" value="1"/>
</dbReference>
<dbReference type="InterPro" id="IPR006674">
    <property type="entry name" value="HD_domain"/>
</dbReference>
<dbReference type="InterPro" id="IPR037522">
    <property type="entry name" value="HD_GYP_dom"/>
</dbReference>
<dbReference type="Gene3D" id="3.40.50.2300">
    <property type="match status" value="1"/>
</dbReference>
<evidence type="ECO:0000259" key="5">
    <source>
        <dbReference type="PROSITE" id="PS51831"/>
    </source>
</evidence>
<dbReference type="InterPro" id="IPR003607">
    <property type="entry name" value="HD/PDEase_dom"/>
</dbReference>
<dbReference type="Pfam" id="PF00072">
    <property type="entry name" value="Response_reg"/>
    <property type="match status" value="1"/>
</dbReference>
<dbReference type="PROSITE" id="PS50110">
    <property type="entry name" value="RESPONSE_REGULATORY"/>
    <property type="match status" value="1"/>
</dbReference>
<evidence type="ECO:0000256" key="3">
    <source>
        <dbReference type="PROSITE-ProRule" id="PRU00169"/>
    </source>
</evidence>
<reference evidence="7 8" key="1">
    <citation type="submission" date="2018-07" db="EMBL/GenBank/DDBJ databases">
        <title>Anaerosacharophilus polymeroproducens gen. nov. sp. nov., an anaerobic bacterium isolated from salt field.</title>
        <authorList>
            <person name="Kim W."/>
            <person name="Yang S.-H."/>
            <person name="Oh J."/>
            <person name="Lee J.-H."/>
            <person name="Kwon K.K."/>
        </authorList>
    </citation>
    <scope>NUCLEOTIDE SEQUENCE [LARGE SCALE GENOMIC DNA]</scope>
    <source>
        <strain evidence="7 8">MCWD5</strain>
    </source>
</reference>
<accession>A0A371ATV7</accession>
<dbReference type="Pfam" id="PF13487">
    <property type="entry name" value="HD_5"/>
    <property type="match status" value="1"/>
</dbReference>
<feature type="domain" description="HD" evidence="5">
    <location>
        <begin position="170"/>
        <end position="292"/>
    </location>
</feature>
<dbReference type="SMART" id="SM00471">
    <property type="entry name" value="HDc"/>
    <property type="match status" value="1"/>
</dbReference>
<name>A0A371ATV7_9FIRM</name>